<evidence type="ECO:0000259" key="1">
    <source>
        <dbReference type="Pfam" id="PF14294"/>
    </source>
</evidence>
<dbReference type="RefSeq" id="WP_015614339.1">
    <property type="nucleotide sequence ID" value="NC_021182.1"/>
</dbReference>
<organism evidence="2 3">
    <name type="scientific">Clostridium pasteurianum BC1</name>
    <dbReference type="NCBI Taxonomy" id="86416"/>
    <lineage>
        <taxon>Bacteria</taxon>
        <taxon>Bacillati</taxon>
        <taxon>Bacillota</taxon>
        <taxon>Clostridia</taxon>
        <taxon>Eubacteriales</taxon>
        <taxon>Clostridiaceae</taxon>
        <taxon>Clostridium</taxon>
    </lineage>
</organism>
<dbReference type="Proteomes" id="UP000013523">
    <property type="component" value="Chromosome"/>
</dbReference>
<reference evidence="2 3" key="1">
    <citation type="submission" date="2012-01" db="EMBL/GenBank/DDBJ databases">
        <title>Complete sequence of chromosome of Clostridium pasteurianum BC1.</title>
        <authorList>
            <consortium name="US DOE Joint Genome Institute"/>
            <person name="Lucas S."/>
            <person name="Han J."/>
            <person name="Lapidus A."/>
            <person name="Cheng J.-F."/>
            <person name="Goodwin L."/>
            <person name="Pitluck S."/>
            <person name="Peters L."/>
            <person name="Mikhailova N."/>
            <person name="Teshima H."/>
            <person name="Detter J.C."/>
            <person name="Han C."/>
            <person name="Tapia R."/>
            <person name="Land M."/>
            <person name="Hauser L."/>
            <person name="Kyrpides N."/>
            <person name="Ivanova N."/>
            <person name="Pagani I."/>
            <person name="Dunn J."/>
            <person name="Taghavi S."/>
            <person name="Francis A."/>
            <person name="van der Lelie D."/>
            <person name="Woyke T."/>
        </authorList>
    </citation>
    <scope>NUCLEOTIDE SEQUENCE [LARGE SCALE GENOMIC DNA]</scope>
    <source>
        <strain evidence="2 3">BC1</strain>
    </source>
</reference>
<proteinExistence type="predicted"/>
<protein>
    <recommendedName>
        <fullName evidence="1">DUF4372 domain-containing protein</fullName>
    </recommendedName>
</protein>
<dbReference type="KEGG" id="cpas:Clopa_1007"/>
<name>R4K2T9_CLOPA</name>
<evidence type="ECO:0000313" key="2">
    <source>
        <dbReference type="EMBL" id="AGK96016.1"/>
    </source>
</evidence>
<dbReference type="EMBL" id="CP003261">
    <property type="protein sequence ID" value="AGK96016.1"/>
    <property type="molecule type" value="Genomic_DNA"/>
</dbReference>
<dbReference type="InterPro" id="IPR025399">
    <property type="entry name" value="DUF4372"/>
</dbReference>
<accession>R4K2T9</accession>
<dbReference type="STRING" id="86416.Clopa_1007"/>
<dbReference type="AlphaFoldDB" id="R4K2T9"/>
<dbReference type="OrthoDB" id="29496at2"/>
<dbReference type="HOGENOM" id="CLU_2823536_0_0_9"/>
<gene>
    <name evidence="2" type="ORF">Clopa_1007</name>
</gene>
<sequence>MDKYITIFEKLLDIINWNTLKISTYKLDVDYNVASNHLKTLLYFHLAKLDSLRDIDDFMQSDSKLT</sequence>
<evidence type="ECO:0000313" key="3">
    <source>
        <dbReference type="Proteomes" id="UP000013523"/>
    </source>
</evidence>
<keyword evidence="3" id="KW-1185">Reference proteome</keyword>
<dbReference type="Pfam" id="PF14294">
    <property type="entry name" value="DUF4372"/>
    <property type="match status" value="1"/>
</dbReference>
<feature type="domain" description="DUF4372" evidence="1">
    <location>
        <begin position="5"/>
        <end position="63"/>
    </location>
</feature>